<evidence type="ECO:0000259" key="1">
    <source>
        <dbReference type="PROSITE" id="PS51269"/>
    </source>
</evidence>
<sequence>MLLILDDDHKNHLKFLSTIEEAAAREFCKTAKEFLLRGVNPKVYQTAAQKLQVEVDVIQNAVEGTAHLLLQAVKLKLNEQQFKESLLLVDLPETVRDYLLQFHRENEKDLRKLLSQKDIPSLSFSDLNWRFEAEVATRCLRSHVTPIILLRFALKAEDGSIKTMFFQTDPVNLVHITETLETALQSAKSQHVRKIVKHVN</sequence>
<dbReference type="Pfam" id="PF07258">
    <property type="entry name" value="COMM_domain"/>
    <property type="match status" value="1"/>
</dbReference>
<dbReference type="AlphaFoldDB" id="A0A2R5LFI5"/>
<dbReference type="PROSITE" id="PS51269">
    <property type="entry name" value="COMM"/>
    <property type="match status" value="1"/>
</dbReference>
<dbReference type="PANTHER" id="PTHR15857">
    <property type="entry name" value="COMM DOMAIN CONTAINING PROTEIN 2"/>
    <property type="match status" value="1"/>
</dbReference>
<feature type="domain" description="COMM" evidence="1">
    <location>
        <begin position="123"/>
        <end position="191"/>
    </location>
</feature>
<name>A0A2R5LFI5_9ACAR</name>
<dbReference type="PANTHER" id="PTHR15857:SF0">
    <property type="entry name" value="COMM DOMAIN-CONTAINING PROTEIN 2"/>
    <property type="match status" value="1"/>
</dbReference>
<reference evidence="2" key="1">
    <citation type="submission" date="2018-03" db="EMBL/GenBank/DDBJ databases">
        <title>The relapsing fever spirochete Borrelia turicatae persists in the highly oxidative environment of its soft-bodied tick vector.</title>
        <authorList>
            <person name="Bourret T.J."/>
            <person name="Boyle W.K."/>
            <person name="Valenzuela J.G."/>
            <person name="Oliveira F."/>
            <person name="Lopez J.E."/>
        </authorList>
    </citation>
    <scope>NUCLEOTIDE SEQUENCE</scope>
    <source>
        <strain evidence="2">Kansas strain/isolate</strain>
        <tissue evidence="2">Salivary glands</tissue>
    </source>
</reference>
<protein>
    <submittedName>
        <fullName evidence="2">Putative rna polymerase ii large subunit</fullName>
    </submittedName>
</protein>
<organism evidence="2">
    <name type="scientific">Ornithodoros turicata</name>
    <dbReference type="NCBI Taxonomy" id="34597"/>
    <lineage>
        <taxon>Eukaryota</taxon>
        <taxon>Metazoa</taxon>
        <taxon>Ecdysozoa</taxon>
        <taxon>Arthropoda</taxon>
        <taxon>Chelicerata</taxon>
        <taxon>Arachnida</taxon>
        <taxon>Acari</taxon>
        <taxon>Parasitiformes</taxon>
        <taxon>Ixodida</taxon>
        <taxon>Ixodoidea</taxon>
        <taxon>Argasidae</taxon>
        <taxon>Ornithodorinae</taxon>
        <taxon>Ornithodoros</taxon>
    </lineage>
</organism>
<evidence type="ECO:0000313" key="2">
    <source>
        <dbReference type="EMBL" id="MBY08281.1"/>
    </source>
</evidence>
<dbReference type="InterPro" id="IPR037354">
    <property type="entry name" value="Commd2"/>
</dbReference>
<proteinExistence type="predicted"/>
<accession>A0A2R5LFI5</accession>
<dbReference type="EMBL" id="GGLE01004155">
    <property type="protein sequence ID" value="MBY08281.1"/>
    <property type="molecule type" value="Transcribed_RNA"/>
</dbReference>
<dbReference type="InterPro" id="IPR017920">
    <property type="entry name" value="COMM"/>
</dbReference>